<dbReference type="InterPro" id="IPR040632">
    <property type="entry name" value="Sulfotransfer_4"/>
</dbReference>
<dbReference type="PANTHER" id="PTHR36978">
    <property type="entry name" value="P-LOOP CONTAINING NUCLEOTIDE TRIPHOSPHATE HYDROLASE"/>
    <property type="match status" value="1"/>
</dbReference>
<dbReference type="InterPro" id="IPR027417">
    <property type="entry name" value="P-loop_NTPase"/>
</dbReference>
<comment type="caution">
    <text evidence="1">The sequence shown here is derived from an EMBL/GenBank/DDBJ whole genome shotgun (WGS) entry which is preliminary data.</text>
</comment>
<name>A0ABP0FD90_CLALP</name>
<dbReference type="Gene3D" id="3.40.50.300">
    <property type="entry name" value="P-loop containing nucleotide triphosphate hydrolases"/>
    <property type="match status" value="1"/>
</dbReference>
<dbReference type="EMBL" id="CAWYQH010000046">
    <property type="protein sequence ID" value="CAK8677651.1"/>
    <property type="molecule type" value="Genomic_DNA"/>
</dbReference>
<reference evidence="1 2" key="1">
    <citation type="submission" date="2024-02" db="EMBL/GenBank/DDBJ databases">
        <authorList>
            <person name="Daric V."/>
            <person name="Darras S."/>
        </authorList>
    </citation>
    <scope>NUCLEOTIDE SEQUENCE [LARGE SCALE GENOMIC DNA]</scope>
</reference>
<dbReference type="Proteomes" id="UP001642483">
    <property type="component" value="Unassembled WGS sequence"/>
</dbReference>
<sequence>MKVILAGMSKTGTKSMVIALKKLGMNVYDFLEHYQYHGNDWIRICEEGGTIDDFRRMYKDVDAVTDLPTWYFWEELHQAYPEAKIILTMRESEEDWIQSLKAQQNKLKNVIITLMRYLSPSYRRFYHYGATIGLAAYGVRNRSYFRINDINELLCLMTYRRHNSYVLEKAPKDKLLVFNVKDGWEPLCKFLGVDIPKSPFPHKNVRGNIYDEMMAKNPFFIRMQRELMLSLSLVGVLTTYGLYKLIRYSSAGWLSIGIKSARSVVDRIVFRK</sequence>
<dbReference type="PANTHER" id="PTHR36978:SF4">
    <property type="entry name" value="P-LOOP CONTAINING NUCLEOSIDE TRIPHOSPHATE HYDROLASE PROTEIN"/>
    <property type="match status" value="1"/>
</dbReference>
<dbReference type="Pfam" id="PF17784">
    <property type="entry name" value="Sulfotransfer_4"/>
    <property type="match status" value="1"/>
</dbReference>
<organism evidence="1 2">
    <name type="scientific">Clavelina lepadiformis</name>
    <name type="common">Light-bulb sea squirt</name>
    <name type="synonym">Ascidia lepadiformis</name>
    <dbReference type="NCBI Taxonomy" id="159417"/>
    <lineage>
        <taxon>Eukaryota</taxon>
        <taxon>Metazoa</taxon>
        <taxon>Chordata</taxon>
        <taxon>Tunicata</taxon>
        <taxon>Ascidiacea</taxon>
        <taxon>Aplousobranchia</taxon>
        <taxon>Clavelinidae</taxon>
        <taxon>Clavelina</taxon>
    </lineage>
</organism>
<accession>A0ABP0FD90</accession>
<proteinExistence type="predicted"/>
<evidence type="ECO:0000313" key="1">
    <source>
        <dbReference type="EMBL" id="CAK8677651.1"/>
    </source>
</evidence>
<evidence type="ECO:0000313" key="2">
    <source>
        <dbReference type="Proteomes" id="UP001642483"/>
    </source>
</evidence>
<gene>
    <name evidence="1" type="ORF">CVLEPA_LOCUS7009</name>
</gene>
<evidence type="ECO:0008006" key="3">
    <source>
        <dbReference type="Google" id="ProtNLM"/>
    </source>
</evidence>
<keyword evidence="2" id="KW-1185">Reference proteome</keyword>
<protein>
    <recommendedName>
        <fullName evidence="3">Sulfotransferase family protein</fullName>
    </recommendedName>
</protein>
<dbReference type="SUPFAM" id="SSF52540">
    <property type="entry name" value="P-loop containing nucleoside triphosphate hydrolases"/>
    <property type="match status" value="1"/>
</dbReference>